<name>A0A8M1H6L4_BETSP</name>
<keyword evidence="2" id="KW-0732">Signal</keyword>
<evidence type="ECO:0000256" key="2">
    <source>
        <dbReference type="SAM" id="SignalP"/>
    </source>
</evidence>
<dbReference type="RefSeq" id="XP_040924069.1">
    <property type="nucleotide sequence ID" value="XM_041068135.2"/>
</dbReference>
<dbReference type="Proteomes" id="UP000515150">
    <property type="component" value="Chromosome 17"/>
</dbReference>
<feature type="chain" id="PRO_5035455841" evidence="2">
    <location>
        <begin position="25"/>
        <end position="734"/>
    </location>
</feature>
<keyword evidence="3" id="KW-1185">Reference proteome</keyword>
<feature type="compositionally biased region" description="Basic and acidic residues" evidence="1">
    <location>
        <begin position="143"/>
        <end position="156"/>
    </location>
</feature>
<feature type="compositionally biased region" description="Low complexity" evidence="1">
    <location>
        <begin position="450"/>
        <end position="473"/>
    </location>
</feature>
<dbReference type="OrthoDB" id="9838304at2759"/>
<gene>
    <name evidence="4" type="primary">LOC114844170</name>
</gene>
<dbReference type="InterPro" id="IPR006594">
    <property type="entry name" value="LisH"/>
</dbReference>
<dbReference type="PROSITE" id="PS50896">
    <property type="entry name" value="LISH"/>
    <property type="match status" value="1"/>
</dbReference>
<accession>A0A8M1H6L4</accession>
<feature type="compositionally biased region" description="Polar residues" evidence="1">
    <location>
        <begin position="672"/>
        <end position="684"/>
    </location>
</feature>
<evidence type="ECO:0000313" key="4">
    <source>
        <dbReference type="RefSeq" id="XP_040924069.1"/>
    </source>
</evidence>
<sequence length="734" mass="81406">MREKVKRSVITLDLVLAWCRLTHSCCVTATCNRAAPGSVTADWAAGHRGLCQVVVMQMQTSQVVGDMASEEDDALLFLIYQHLKVHGFHKAAKVLEEHVTQVETPEERSNLQDIYTGWVKLCSLAQHAKQETEDSTSSKVKSIKQEPATREEECADVKPSSTIEEEDNKPSIEADGVVSTPPEPPSVGEEAEPASEQQQQMDPAGGGVTADPDEDRAGSSDRAEEDGAEQELVPAEAAAEEPSRAGSCGLDPSDVVESGQMEDQQQSPEPDGRREDDEAVQESEETTDEASGPEQTEPTALCPEVAAVHTPFSESQLVLEDDPVELGTLDPTAQKTNDQAAESEAPPTAESESGCDEGQQEEEEEEQDSQGTDVASGLKPEEPRDDLQTENVTVSAAEEPEDVNIEHGKTAEDETRQLLPEEPAESCEEGKIPKKKKKKRKKERETAAEDTSTLDALSTTSRRQEDAPQAAPPKKAKKRKREREAEEDEEPPTSPAQNITKKKKKKVKDVEQPERSAEKKRKKKQKNRERKMQVDKGPVEGDEDTEKELDTTDVTPQSCTKKKHRLRKKLSLKKRLKLYMQEGRKRRRKIKINDLPAAQTETTHRKKQKKTQEATEETTIPKPAKKAKPEPTEDAPTKKTRSDPEENSSKENKPPKKKKLKEADESGVVSDLSHQSPDVSSSPLPNKREKRRKKTKSQDSPPKKKKNRIKEEPVPDASPPATKKKSSKRKMFAD</sequence>
<protein>
    <submittedName>
        <fullName evidence="4">DNA ligase 1-like isoform X1</fullName>
    </submittedName>
</protein>
<feature type="compositionally biased region" description="Basic and acidic residues" evidence="1">
    <location>
        <begin position="530"/>
        <end position="539"/>
    </location>
</feature>
<feature type="region of interest" description="Disordered" evidence="1">
    <location>
        <begin position="128"/>
        <end position="734"/>
    </location>
</feature>
<feature type="compositionally biased region" description="Acidic residues" evidence="1">
    <location>
        <begin position="277"/>
        <end position="288"/>
    </location>
</feature>
<evidence type="ECO:0000256" key="1">
    <source>
        <dbReference type="SAM" id="MobiDB-lite"/>
    </source>
</evidence>
<organism evidence="3 4">
    <name type="scientific">Betta splendens</name>
    <name type="common">Siamese fighting fish</name>
    <dbReference type="NCBI Taxonomy" id="158456"/>
    <lineage>
        <taxon>Eukaryota</taxon>
        <taxon>Metazoa</taxon>
        <taxon>Chordata</taxon>
        <taxon>Craniata</taxon>
        <taxon>Vertebrata</taxon>
        <taxon>Euteleostomi</taxon>
        <taxon>Actinopterygii</taxon>
        <taxon>Neopterygii</taxon>
        <taxon>Teleostei</taxon>
        <taxon>Neoteleostei</taxon>
        <taxon>Acanthomorphata</taxon>
        <taxon>Anabantaria</taxon>
        <taxon>Anabantiformes</taxon>
        <taxon>Anabantoidei</taxon>
        <taxon>Osphronemidae</taxon>
        <taxon>Betta</taxon>
    </lineage>
</organism>
<feature type="compositionally biased region" description="Acidic residues" evidence="1">
    <location>
        <begin position="353"/>
        <end position="368"/>
    </location>
</feature>
<feature type="compositionally biased region" description="Low complexity" evidence="1">
    <location>
        <begin position="340"/>
        <end position="352"/>
    </location>
</feature>
<feature type="compositionally biased region" description="Basic residues" evidence="1">
    <location>
        <begin position="560"/>
        <end position="577"/>
    </location>
</feature>
<feature type="compositionally biased region" description="Basic residues" evidence="1">
    <location>
        <begin position="433"/>
        <end position="442"/>
    </location>
</feature>
<proteinExistence type="predicted"/>
<dbReference type="AlphaFoldDB" id="A0A8M1H6L4"/>
<reference evidence="4" key="1">
    <citation type="submission" date="2025-08" db="UniProtKB">
        <authorList>
            <consortium name="RefSeq"/>
        </authorList>
    </citation>
    <scope>IDENTIFICATION</scope>
</reference>
<feature type="compositionally biased region" description="Basic residues" evidence="1">
    <location>
        <begin position="518"/>
        <end position="529"/>
    </location>
</feature>
<feature type="compositionally biased region" description="Basic and acidic residues" evidence="1">
    <location>
        <begin position="508"/>
        <end position="517"/>
    </location>
</feature>
<feature type="signal peptide" evidence="2">
    <location>
        <begin position="1"/>
        <end position="24"/>
    </location>
</feature>
<feature type="compositionally biased region" description="Basic and acidic residues" evidence="1">
    <location>
        <begin position="404"/>
        <end position="416"/>
    </location>
</feature>
<feature type="compositionally biased region" description="Basic and acidic residues" evidence="1">
    <location>
        <begin position="627"/>
        <end position="654"/>
    </location>
</feature>
<dbReference type="GeneID" id="114844170"/>
<feature type="compositionally biased region" description="Basic residues" evidence="1">
    <location>
        <begin position="722"/>
        <end position="734"/>
    </location>
</feature>
<evidence type="ECO:0000313" key="3">
    <source>
        <dbReference type="Proteomes" id="UP000515150"/>
    </source>
</evidence>